<evidence type="ECO:0000313" key="4">
    <source>
        <dbReference type="EMBL" id="CAA2962990.1"/>
    </source>
</evidence>
<dbReference type="Proteomes" id="UP000594638">
    <property type="component" value="Unassembled WGS sequence"/>
</dbReference>
<protein>
    <submittedName>
        <fullName evidence="4">HOTHEAD-like isoform X1</fullName>
    </submittedName>
</protein>
<evidence type="ECO:0000313" key="5">
    <source>
        <dbReference type="Proteomes" id="UP000594638"/>
    </source>
</evidence>
<name>A0A8S0QD30_OLEEU</name>
<dbReference type="EMBL" id="CACTIH010001806">
    <property type="protein sequence ID" value="CAA2962990.1"/>
    <property type="molecule type" value="Genomic_DNA"/>
</dbReference>
<dbReference type="PANTHER" id="PTHR45968:SF31">
    <property type="entry name" value="GLUCOSE-METHANOL-CHOLINE (GMC) OXIDOREDUCTASE FAMILY PROTEIN"/>
    <property type="match status" value="1"/>
</dbReference>
<dbReference type="Gene3D" id="3.30.410.40">
    <property type="match status" value="1"/>
</dbReference>
<keyword evidence="2" id="KW-0285">Flavoprotein</keyword>
<dbReference type="PANTHER" id="PTHR45968">
    <property type="entry name" value="OSJNBA0019K04.7 PROTEIN"/>
    <property type="match status" value="1"/>
</dbReference>
<comment type="cofactor">
    <cofactor evidence="1">
        <name>FAD</name>
        <dbReference type="ChEBI" id="CHEBI:57692"/>
    </cofactor>
</comment>
<dbReference type="OrthoDB" id="1737057at2759"/>
<dbReference type="Gene3D" id="3.50.50.60">
    <property type="entry name" value="FAD/NAD(P)-binding domain"/>
    <property type="match status" value="1"/>
</dbReference>
<keyword evidence="5" id="KW-1185">Reference proteome</keyword>
<evidence type="ECO:0000256" key="3">
    <source>
        <dbReference type="ARBA" id="ARBA00022827"/>
    </source>
</evidence>
<evidence type="ECO:0000256" key="2">
    <source>
        <dbReference type="ARBA" id="ARBA00022630"/>
    </source>
</evidence>
<reference evidence="4 5" key="1">
    <citation type="submission" date="2019-12" db="EMBL/GenBank/DDBJ databases">
        <authorList>
            <person name="Alioto T."/>
            <person name="Alioto T."/>
            <person name="Gomez Garrido J."/>
        </authorList>
    </citation>
    <scope>NUCLEOTIDE SEQUENCE [LARGE SCALE GENOMIC DNA]</scope>
</reference>
<organism evidence="4 5">
    <name type="scientific">Olea europaea subsp. europaea</name>
    <dbReference type="NCBI Taxonomy" id="158383"/>
    <lineage>
        <taxon>Eukaryota</taxon>
        <taxon>Viridiplantae</taxon>
        <taxon>Streptophyta</taxon>
        <taxon>Embryophyta</taxon>
        <taxon>Tracheophyta</taxon>
        <taxon>Spermatophyta</taxon>
        <taxon>Magnoliopsida</taxon>
        <taxon>eudicotyledons</taxon>
        <taxon>Gunneridae</taxon>
        <taxon>Pentapetalae</taxon>
        <taxon>asterids</taxon>
        <taxon>lamiids</taxon>
        <taxon>Lamiales</taxon>
        <taxon>Oleaceae</taxon>
        <taxon>Oleeae</taxon>
        <taxon>Olea</taxon>
    </lineage>
</organism>
<sequence length="146" mass="16340">MLSGIGPAQQLSTQDIKVILDQPNVGQGMSDNPMNSVFIPSPQPVELSLIQVVGITQFGNFTEAASEFLSWFGHIGLHKKFQSSKIRFETEMLQKMQTDHPFIIPFIVSMQEAMPGPDPYRYANIQAGVILEKIMRPFSTGHQYID</sequence>
<proteinExistence type="predicted"/>
<dbReference type="Gramene" id="OE9A011503T1">
    <property type="protein sequence ID" value="OE9A011503C1"/>
    <property type="gene ID" value="OE9A011503"/>
</dbReference>
<gene>
    <name evidence="4" type="ORF">OLEA9_A011503</name>
</gene>
<dbReference type="InterPro" id="IPR036188">
    <property type="entry name" value="FAD/NAD-bd_sf"/>
</dbReference>
<comment type="caution">
    <text evidence="4">The sequence shown here is derived from an EMBL/GenBank/DDBJ whole genome shotgun (WGS) entry which is preliminary data.</text>
</comment>
<accession>A0A8S0QD30</accession>
<keyword evidence="3" id="KW-0274">FAD</keyword>
<evidence type="ECO:0000256" key="1">
    <source>
        <dbReference type="ARBA" id="ARBA00001974"/>
    </source>
</evidence>
<dbReference type="InterPro" id="IPR051871">
    <property type="entry name" value="GMC_Oxidoreductase-Related"/>
</dbReference>
<dbReference type="AlphaFoldDB" id="A0A8S0QD30"/>